<sequence length="294" mass="32182">MGAADAVPGVSGGTIAFMTGIYEELIYSLKQCGPSALKVFFSQGIKQAWLHINGAFLISLFTGIILSILTISRVVLYLLAEHPVLLWSFFFGLILAAVWSLIRHIPQWNMGLACTFLVGAATAYFITTISPTNVESTPLIVFLSGMIAICAMILPGISGSFLLLLLGMYAPMLTAVKELQIFTLAIFALGCVFGLLSFSHVLSWMFKHYKTVTLALLGGFMLGSLNKVWPWKHTLESVINRHGKEIPLVQENILPQSFETLNQQPSQAWFALALMISGLLIVLILEKVGQESDL</sequence>
<evidence type="ECO:0000313" key="2">
    <source>
        <dbReference type="EMBL" id="MCF2950447.1"/>
    </source>
</evidence>
<evidence type="ECO:0000313" key="3">
    <source>
        <dbReference type="Proteomes" id="UP001521137"/>
    </source>
</evidence>
<accession>A0ABS9DDL8</accession>
<comment type="caution">
    <text evidence="2">The sequence shown here is derived from an EMBL/GenBank/DDBJ whole genome shotgun (WGS) entry which is preliminary data.</text>
</comment>
<dbReference type="RefSeq" id="WP_235314565.1">
    <property type="nucleotide sequence ID" value="NZ_JAKGAS010000021.1"/>
</dbReference>
<feature type="transmembrane region" description="Helical" evidence="1">
    <location>
        <begin position="181"/>
        <end position="199"/>
    </location>
</feature>
<dbReference type="PANTHER" id="PTHR37308">
    <property type="entry name" value="INTEGRAL MEMBRANE PROTEIN"/>
    <property type="match status" value="1"/>
</dbReference>
<dbReference type="Pfam" id="PF04018">
    <property type="entry name" value="VCA0040-like"/>
    <property type="match status" value="1"/>
</dbReference>
<gene>
    <name evidence="2" type="ORF">L0668_20225</name>
</gene>
<protein>
    <submittedName>
        <fullName evidence="2">DUF368 domain-containing protein</fullName>
    </submittedName>
</protein>
<name>A0ABS9DDL8_9ALTE</name>
<dbReference type="PANTHER" id="PTHR37308:SF1">
    <property type="entry name" value="POLYPRENYL-PHOSPHATE TRANSPORTER"/>
    <property type="match status" value="1"/>
</dbReference>
<reference evidence="2 3" key="1">
    <citation type="submission" date="2022-01" db="EMBL/GenBank/DDBJ databases">
        <title>Paraglaciecola sp. G1-23.</title>
        <authorList>
            <person name="Jin M.S."/>
            <person name="Han D.M."/>
            <person name="Kim H.M."/>
            <person name="Jeon C.O."/>
        </authorList>
    </citation>
    <scope>NUCLEOTIDE SEQUENCE [LARGE SCALE GENOMIC DNA]</scope>
    <source>
        <strain evidence="2 3">G1-23</strain>
    </source>
</reference>
<keyword evidence="1" id="KW-0812">Transmembrane</keyword>
<feature type="transmembrane region" description="Helical" evidence="1">
    <location>
        <begin position="211"/>
        <end position="229"/>
    </location>
</feature>
<dbReference type="InterPro" id="IPR007163">
    <property type="entry name" value="VCA0040-like"/>
</dbReference>
<keyword evidence="3" id="KW-1185">Reference proteome</keyword>
<proteinExistence type="predicted"/>
<feature type="transmembrane region" description="Helical" evidence="1">
    <location>
        <begin position="84"/>
        <end position="102"/>
    </location>
</feature>
<evidence type="ECO:0000256" key="1">
    <source>
        <dbReference type="SAM" id="Phobius"/>
    </source>
</evidence>
<dbReference type="EMBL" id="JAKGAS010000021">
    <property type="protein sequence ID" value="MCF2950447.1"/>
    <property type="molecule type" value="Genomic_DNA"/>
</dbReference>
<feature type="transmembrane region" description="Helical" evidence="1">
    <location>
        <begin position="48"/>
        <end position="72"/>
    </location>
</feature>
<feature type="transmembrane region" description="Helical" evidence="1">
    <location>
        <begin position="139"/>
        <end position="169"/>
    </location>
</feature>
<dbReference type="Proteomes" id="UP001521137">
    <property type="component" value="Unassembled WGS sequence"/>
</dbReference>
<feature type="transmembrane region" description="Helical" evidence="1">
    <location>
        <begin position="268"/>
        <end position="285"/>
    </location>
</feature>
<organism evidence="2 3">
    <name type="scientific">Paraglaciecola algarum</name>
    <dbReference type="NCBI Taxonomy" id="3050085"/>
    <lineage>
        <taxon>Bacteria</taxon>
        <taxon>Pseudomonadati</taxon>
        <taxon>Pseudomonadota</taxon>
        <taxon>Gammaproteobacteria</taxon>
        <taxon>Alteromonadales</taxon>
        <taxon>Alteromonadaceae</taxon>
        <taxon>Paraglaciecola</taxon>
    </lineage>
</organism>
<keyword evidence="1" id="KW-1133">Transmembrane helix</keyword>
<keyword evidence="1" id="KW-0472">Membrane</keyword>
<feature type="transmembrane region" description="Helical" evidence="1">
    <location>
        <begin position="108"/>
        <end position="127"/>
    </location>
</feature>